<evidence type="ECO:0000313" key="2">
    <source>
        <dbReference type="Proteomes" id="UP001458880"/>
    </source>
</evidence>
<protein>
    <submittedName>
        <fullName evidence="1">Uncharacterized protein</fullName>
    </submittedName>
</protein>
<accession>A0AAW1M515</accession>
<dbReference type="AlphaFoldDB" id="A0AAW1M515"/>
<comment type="caution">
    <text evidence="1">The sequence shown here is derived from an EMBL/GenBank/DDBJ whole genome shotgun (WGS) entry which is preliminary data.</text>
</comment>
<reference evidence="1 2" key="1">
    <citation type="journal article" date="2024" name="BMC Genomics">
        <title>De novo assembly and annotation of Popillia japonica's genome with initial clues to its potential as an invasive pest.</title>
        <authorList>
            <person name="Cucini C."/>
            <person name="Boschi S."/>
            <person name="Funari R."/>
            <person name="Cardaioli E."/>
            <person name="Iannotti N."/>
            <person name="Marturano G."/>
            <person name="Paoli F."/>
            <person name="Bruttini M."/>
            <person name="Carapelli A."/>
            <person name="Frati F."/>
            <person name="Nardi F."/>
        </authorList>
    </citation>
    <scope>NUCLEOTIDE SEQUENCE [LARGE SCALE GENOMIC DNA]</scope>
    <source>
        <strain evidence="1">DMR45628</strain>
    </source>
</reference>
<dbReference type="Proteomes" id="UP001458880">
    <property type="component" value="Unassembled WGS sequence"/>
</dbReference>
<organism evidence="1 2">
    <name type="scientific">Popillia japonica</name>
    <name type="common">Japanese beetle</name>
    <dbReference type="NCBI Taxonomy" id="7064"/>
    <lineage>
        <taxon>Eukaryota</taxon>
        <taxon>Metazoa</taxon>
        <taxon>Ecdysozoa</taxon>
        <taxon>Arthropoda</taxon>
        <taxon>Hexapoda</taxon>
        <taxon>Insecta</taxon>
        <taxon>Pterygota</taxon>
        <taxon>Neoptera</taxon>
        <taxon>Endopterygota</taxon>
        <taxon>Coleoptera</taxon>
        <taxon>Polyphaga</taxon>
        <taxon>Scarabaeiformia</taxon>
        <taxon>Scarabaeidae</taxon>
        <taxon>Rutelinae</taxon>
        <taxon>Popillia</taxon>
    </lineage>
</organism>
<name>A0AAW1M515_POPJA</name>
<dbReference type="EMBL" id="JASPKY010000064">
    <property type="protein sequence ID" value="KAK9743937.1"/>
    <property type="molecule type" value="Genomic_DNA"/>
</dbReference>
<proteinExistence type="predicted"/>
<gene>
    <name evidence="1" type="ORF">QE152_g8179</name>
</gene>
<sequence length="78" mass="8755">MEIGKVKIAEDSDFLTLKTLVDDSSNWKLDYEKGDTKVHRFLSCAQIKSSVWMVAQALPCYLGNCAHAGSILALRYEM</sequence>
<evidence type="ECO:0000313" key="1">
    <source>
        <dbReference type="EMBL" id="KAK9743937.1"/>
    </source>
</evidence>
<keyword evidence="2" id="KW-1185">Reference proteome</keyword>